<reference evidence="1" key="1">
    <citation type="submission" date="2022-11" db="EMBL/GenBank/DDBJ databases">
        <authorList>
            <person name="Hyden B.L."/>
            <person name="Feng K."/>
            <person name="Yates T."/>
            <person name="Jawdy S."/>
            <person name="Smart L.B."/>
            <person name="Muchero W."/>
        </authorList>
    </citation>
    <scope>NUCLEOTIDE SEQUENCE</scope>
    <source>
        <tissue evidence="1">Shoot tip</tissue>
    </source>
</reference>
<dbReference type="EMBL" id="JAPFFL010000011">
    <property type="protein sequence ID" value="KAJ6693802.1"/>
    <property type="molecule type" value="Genomic_DNA"/>
</dbReference>
<evidence type="ECO:0000313" key="1">
    <source>
        <dbReference type="EMBL" id="KAJ6693802.1"/>
    </source>
</evidence>
<keyword evidence="2" id="KW-1185">Reference proteome</keyword>
<comment type="caution">
    <text evidence="1">The sequence shown here is derived from an EMBL/GenBank/DDBJ whole genome shotgun (WGS) entry which is preliminary data.</text>
</comment>
<name>A0A9Q0PTG3_SALVM</name>
<evidence type="ECO:0000313" key="2">
    <source>
        <dbReference type="Proteomes" id="UP001151529"/>
    </source>
</evidence>
<protein>
    <submittedName>
        <fullName evidence="1">Uncharacterized protein</fullName>
    </submittedName>
</protein>
<accession>A0A9Q0PTG3</accession>
<dbReference type="Proteomes" id="UP001151529">
    <property type="component" value="Chromosome 13"/>
</dbReference>
<proteinExistence type="predicted"/>
<sequence>MPFPQSTGKWIVKHKSFSECVSNDLDGVFPLHGGAVAIKVQDRNLEAKAFLVIDVRQRFELMRGGLRWFD</sequence>
<organism evidence="1 2">
    <name type="scientific">Salix viminalis</name>
    <name type="common">Common osier</name>
    <name type="synonym">Basket willow</name>
    <dbReference type="NCBI Taxonomy" id="40686"/>
    <lineage>
        <taxon>Eukaryota</taxon>
        <taxon>Viridiplantae</taxon>
        <taxon>Streptophyta</taxon>
        <taxon>Embryophyta</taxon>
        <taxon>Tracheophyta</taxon>
        <taxon>Spermatophyta</taxon>
        <taxon>Magnoliopsida</taxon>
        <taxon>eudicotyledons</taxon>
        <taxon>Gunneridae</taxon>
        <taxon>Pentapetalae</taxon>
        <taxon>rosids</taxon>
        <taxon>fabids</taxon>
        <taxon>Malpighiales</taxon>
        <taxon>Salicaceae</taxon>
        <taxon>Saliceae</taxon>
        <taxon>Salix</taxon>
    </lineage>
</organism>
<gene>
    <name evidence="1" type="ORF">OIU85_004572</name>
</gene>
<dbReference type="AlphaFoldDB" id="A0A9Q0PTG3"/>
<reference evidence="1" key="2">
    <citation type="journal article" date="2023" name="Int. J. Mol. Sci.">
        <title>De Novo Assembly and Annotation of 11 Diverse Shrub Willow (Salix) Genomes Reveals Novel Gene Organization in Sex-Linked Regions.</title>
        <authorList>
            <person name="Hyden B."/>
            <person name="Feng K."/>
            <person name="Yates T.B."/>
            <person name="Jawdy S."/>
            <person name="Cereghino C."/>
            <person name="Smart L.B."/>
            <person name="Muchero W."/>
        </authorList>
    </citation>
    <scope>NUCLEOTIDE SEQUENCE [LARGE SCALE GENOMIC DNA]</scope>
    <source>
        <tissue evidence="1">Shoot tip</tissue>
    </source>
</reference>